<dbReference type="EMBL" id="BTGU01006788">
    <property type="protein sequence ID" value="GMN23363.1"/>
    <property type="molecule type" value="Genomic_DNA"/>
</dbReference>
<gene>
    <name evidence="1" type="ORF">TIFTF001_049075</name>
    <name evidence="2" type="ORF">TIFTF001_049076</name>
    <name evidence="3" type="ORF">TIFTF001_049096</name>
    <name evidence="4" type="ORF">TIFTF001_049097</name>
</gene>
<evidence type="ECO:0000313" key="3">
    <source>
        <dbReference type="EMBL" id="GMN23582.1"/>
    </source>
</evidence>
<proteinExistence type="predicted"/>
<sequence length="78" mass="8759">MVEAPLKGFCISQHFERIYVAGSPEGNVGCSLPKSTSKKIRRTEKDTHLSLVMARKLKDQLFVGAIGFVRRRFFSTVS</sequence>
<evidence type="ECO:0000313" key="1">
    <source>
        <dbReference type="EMBL" id="GMN23350.1"/>
    </source>
</evidence>
<name>A0AA88CMC8_FICCA</name>
<evidence type="ECO:0000313" key="4">
    <source>
        <dbReference type="EMBL" id="GMN23601.1"/>
    </source>
</evidence>
<dbReference type="EMBL" id="BTGU01006787">
    <property type="protein sequence ID" value="GMN23350.1"/>
    <property type="molecule type" value="Genomic_DNA"/>
</dbReference>
<accession>A0AA88CMC8</accession>
<comment type="caution">
    <text evidence="1">The sequence shown here is derived from an EMBL/GenBank/DDBJ whole genome shotgun (WGS) entry which is preliminary data.</text>
</comment>
<evidence type="ECO:0000313" key="5">
    <source>
        <dbReference type="Proteomes" id="UP001187192"/>
    </source>
</evidence>
<dbReference type="AlphaFoldDB" id="A0AA88CMC8"/>
<dbReference type="EMBL" id="BTGU01006800">
    <property type="protein sequence ID" value="GMN23582.1"/>
    <property type="molecule type" value="Genomic_DNA"/>
</dbReference>
<organism evidence="1 5">
    <name type="scientific">Ficus carica</name>
    <name type="common">Common fig</name>
    <dbReference type="NCBI Taxonomy" id="3494"/>
    <lineage>
        <taxon>Eukaryota</taxon>
        <taxon>Viridiplantae</taxon>
        <taxon>Streptophyta</taxon>
        <taxon>Embryophyta</taxon>
        <taxon>Tracheophyta</taxon>
        <taxon>Spermatophyta</taxon>
        <taxon>Magnoliopsida</taxon>
        <taxon>eudicotyledons</taxon>
        <taxon>Gunneridae</taxon>
        <taxon>Pentapetalae</taxon>
        <taxon>rosids</taxon>
        <taxon>fabids</taxon>
        <taxon>Rosales</taxon>
        <taxon>Moraceae</taxon>
        <taxon>Ficeae</taxon>
        <taxon>Ficus</taxon>
    </lineage>
</organism>
<dbReference type="EMBL" id="BTGU01006801">
    <property type="protein sequence ID" value="GMN23601.1"/>
    <property type="molecule type" value="Genomic_DNA"/>
</dbReference>
<dbReference type="Proteomes" id="UP001187192">
    <property type="component" value="Unassembled WGS sequence"/>
</dbReference>
<evidence type="ECO:0000313" key="2">
    <source>
        <dbReference type="EMBL" id="GMN23363.1"/>
    </source>
</evidence>
<protein>
    <submittedName>
        <fullName evidence="1">Uncharacterized protein</fullName>
    </submittedName>
</protein>
<keyword evidence="5" id="KW-1185">Reference proteome</keyword>
<dbReference type="Gramene" id="FCD_00033627-RA">
    <property type="protein sequence ID" value="FCD_00033627-RA:cds"/>
    <property type="gene ID" value="FCD_00033627"/>
</dbReference>
<reference evidence="1" key="1">
    <citation type="submission" date="2023-07" db="EMBL/GenBank/DDBJ databases">
        <title>draft genome sequence of fig (Ficus carica).</title>
        <authorList>
            <person name="Takahashi T."/>
            <person name="Nishimura K."/>
        </authorList>
    </citation>
    <scope>NUCLEOTIDE SEQUENCE</scope>
</reference>